<dbReference type="KEGG" id="bco:Bcell_1699"/>
<dbReference type="RefSeq" id="WP_013488299.1">
    <property type="nucleotide sequence ID" value="NC_014829.1"/>
</dbReference>
<dbReference type="Proteomes" id="UP000001401">
    <property type="component" value="Chromosome"/>
</dbReference>
<dbReference type="AlphaFoldDB" id="E6TXN6"/>
<gene>
    <name evidence="1" type="ordered locus">Bcell_1699</name>
</gene>
<dbReference type="EMBL" id="CP002394">
    <property type="protein sequence ID" value="ADU29962.1"/>
    <property type="molecule type" value="Genomic_DNA"/>
</dbReference>
<dbReference type="HOGENOM" id="CLU_1881558_0_0_9"/>
<evidence type="ECO:0000313" key="1">
    <source>
        <dbReference type="EMBL" id="ADU29962.1"/>
    </source>
</evidence>
<proteinExistence type="predicted"/>
<organism evidence="1 2">
    <name type="scientific">Evansella cellulosilytica (strain ATCC 21833 / DSM 2522 / FERM P-1141 / JCM 9156 / N-4)</name>
    <name type="common">Bacillus cellulosilyticus</name>
    <dbReference type="NCBI Taxonomy" id="649639"/>
    <lineage>
        <taxon>Bacteria</taxon>
        <taxon>Bacillati</taxon>
        <taxon>Bacillota</taxon>
        <taxon>Bacilli</taxon>
        <taxon>Bacillales</taxon>
        <taxon>Bacillaceae</taxon>
        <taxon>Evansella</taxon>
    </lineage>
</organism>
<reference evidence="1" key="1">
    <citation type="submission" date="2010-12" db="EMBL/GenBank/DDBJ databases">
        <title>Complete sequence of Bacillus cellulosilyticus DSM 2522.</title>
        <authorList>
            <consortium name="US DOE Joint Genome Institute"/>
            <person name="Lucas S."/>
            <person name="Copeland A."/>
            <person name="Lapidus A."/>
            <person name="Cheng J.-F."/>
            <person name="Bruce D."/>
            <person name="Goodwin L."/>
            <person name="Pitluck S."/>
            <person name="Chertkov O."/>
            <person name="Detter J.C."/>
            <person name="Han C."/>
            <person name="Tapia R."/>
            <person name="Land M."/>
            <person name="Hauser L."/>
            <person name="Jeffries C."/>
            <person name="Kyrpides N."/>
            <person name="Ivanova N."/>
            <person name="Mikhailova N."/>
            <person name="Brumm P."/>
            <person name="Mead D."/>
            <person name="Woyke T."/>
        </authorList>
    </citation>
    <scope>NUCLEOTIDE SEQUENCE [LARGE SCALE GENOMIC DNA]</scope>
    <source>
        <strain evidence="1">DSM 2522</strain>
    </source>
</reference>
<keyword evidence="2" id="KW-1185">Reference proteome</keyword>
<protein>
    <submittedName>
        <fullName evidence="1">Uncharacterized protein</fullName>
    </submittedName>
</protein>
<accession>E6TXN6</accession>
<evidence type="ECO:0000313" key="2">
    <source>
        <dbReference type="Proteomes" id="UP000001401"/>
    </source>
</evidence>
<dbReference type="OrthoDB" id="2967812at2"/>
<name>E6TXN6_EVAC2</name>
<sequence>MKTSTYAFSDDLHVNAYFFSEFIVCIDVTKSGQHVGSFCSDAKEFEDLDEEEFKSIIQQHVNGFDNSVSHRDYEKRELKHFDLYYYPFSDFMYCMDVYRLGEKVSSLCVDRDSFEEWMEDENHLLNVVEKLAFNG</sequence>